<dbReference type="Gene3D" id="3.40.190.290">
    <property type="match status" value="1"/>
</dbReference>
<dbReference type="GO" id="GO:0003700">
    <property type="term" value="F:DNA-binding transcription factor activity"/>
    <property type="evidence" value="ECO:0007669"/>
    <property type="project" value="InterPro"/>
</dbReference>
<keyword evidence="7" id="KW-1185">Reference proteome</keyword>
<dbReference type="InterPro" id="IPR036390">
    <property type="entry name" value="WH_DNA-bd_sf"/>
</dbReference>
<dbReference type="PROSITE" id="PS50931">
    <property type="entry name" value="HTH_LYSR"/>
    <property type="match status" value="1"/>
</dbReference>
<dbReference type="Pfam" id="PF00126">
    <property type="entry name" value="HTH_1"/>
    <property type="match status" value="1"/>
</dbReference>
<dbReference type="GO" id="GO:0003677">
    <property type="term" value="F:DNA binding"/>
    <property type="evidence" value="ECO:0007669"/>
    <property type="project" value="UniProtKB-KW"/>
</dbReference>
<dbReference type="Gene3D" id="1.10.10.10">
    <property type="entry name" value="Winged helix-like DNA-binding domain superfamily/Winged helix DNA-binding domain"/>
    <property type="match status" value="1"/>
</dbReference>
<sequence length="299" mass="34180">MKPNYSLDDMRLFWLVAQAGSFRQAAEQVGIPPSTLSRRINALEQALGLRLLHRDAHRINLTGTGQQYLQRCGPLFSELNDISGDLQAEKHEPAGLLRIAVPVNTTYRWLAGALNQFQLRYPKIDLDIRMSNWVIDVGEHAIDLAIRVGEPALQGWIARPLTNVQSLLCAGNQATQWHHIQHPSELINYPLVVSSPINVWRFEHQQRRESFDFRPQGNVRLFVDDMNIAMQAVEAGVGIGYLPRRVVQEHMQQGRLVALATDWLGPLRKTYLLYRDRDNQPLRLRLLIEYLLQAAPAEY</sequence>
<dbReference type="FunFam" id="1.10.10.10:FF:000001">
    <property type="entry name" value="LysR family transcriptional regulator"/>
    <property type="match status" value="1"/>
</dbReference>
<name>A0A1H6J3U2_9GAMM</name>
<dbReference type="RefSeq" id="WP_092789222.1">
    <property type="nucleotide sequence ID" value="NZ_FNXF01000001.1"/>
</dbReference>
<dbReference type="InterPro" id="IPR000847">
    <property type="entry name" value="LysR_HTH_N"/>
</dbReference>
<dbReference type="InterPro" id="IPR005119">
    <property type="entry name" value="LysR_subst-bd"/>
</dbReference>
<dbReference type="AlphaFoldDB" id="A0A1H6J3U2"/>
<evidence type="ECO:0000256" key="1">
    <source>
        <dbReference type="ARBA" id="ARBA00009437"/>
    </source>
</evidence>
<evidence type="ECO:0000313" key="6">
    <source>
        <dbReference type="EMBL" id="SEH56558.1"/>
    </source>
</evidence>
<feature type="domain" description="HTH lysR-type" evidence="5">
    <location>
        <begin position="5"/>
        <end position="62"/>
    </location>
</feature>
<evidence type="ECO:0000256" key="2">
    <source>
        <dbReference type="ARBA" id="ARBA00023015"/>
    </source>
</evidence>
<dbReference type="PANTHER" id="PTHR30537:SF5">
    <property type="entry name" value="HTH-TYPE TRANSCRIPTIONAL ACTIVATOR TTDR-RELATED"/>
    <property type="match status" value="1"/>
</dbReference>
<evidence type="ECO:0000259" key="5">
    <source>
        <dbReference type="PROSITE" id="PS50931"/>
    </source>
</evidence>
<dbReference type="Proteomes" id="UP000199371">
    <property type="component" value="Unassembled WGS sequence"/>
</dbReference>
<proteinExistence type="inferred from homology"/>
<evidence type="ECO:0000313" key="7">
    <source>
        <dbReference type="Proteomes" id="UP000199371"/>
    </source>
</evidence>
<dbReference type="InterPro" id="IPR058163">
    <property type="entry name" value="LysR-type_TF_proteobact-type"/>
</dbReference>
<protein>
    <submittedName>
        <fullName evidence="6">Transcriptional regulator, LysR family</fullName>
    </submittedName>
</protein>
<evidence type="ECO:0000256" key="3">
    <source>
        <dbReference type="ARBA" id="ARBA00023125"/>
    </source>
</evidence>
<keyword evidence="2" id="KW-0805">Transcription regulation</keyword>
<dbReference type="SUPFAM" id="SSF53850">
    <property type="entry name" value="Periplasmic binding protein-like II"/>
    <property type="match status" value="1"/>
</dbReference>
<evidence type="ECO:0000256" key="4">
    <source>
        <dbReference type="ARBA" id="ARBA00023163"/>
    </source>
</evidence>
<dbReference type="PANTHER" id="PTHR30537">
    <property type="entry name" value="HTH-TYPE TRANSCRIPTIONAL REGULATOR"/>
    <property type="match status" value="1"/>
</dbReference>
<organism evidence="6 7">
    <name type="scientific">Rheinheimera pacifica</name>
    <dbReference type="NCBI Taxonomy" id="173990"/>
    <lineage>
        <taxon>Bacteria</taxon>
        <taxon>Pseudomonadati</taxon>
        <taxon>Pseudomonadota</taxon>
        <taxon>Gammaproteobacteria</taxon>
        <taxon>Chromatiales</taxon>
        <taxon>Chromatiaceae</taxon>
        <taxon>Rheinheimera</taxon>
    </lineage>
</organism>
<keyword evidence="3" id="KW-0238">DNA-binding</keyword>
<comment type="similarity">
    <text evidence="1">Belongs to the LysR transcriptional regulatory family.</text>
</comment>
<reference evidence="7" key="1">
    <citation type="submission" date="2016-10" db="EMBL/GenBank/DDBJ databases">
        <authorList>
            <person name="Varghese N."/>
            <person name="Submissions S."/>
        </authorList>
    </citation>
    <scope>NUCLEOTIDE SEQUENCE [LARGE SCALE GENOMIC DNA]</scope>
    <source>
        <strain evidence="7">DSM 17616</strain>
    </source>
</reference>
<dbReference type="OrthoDB" id="9803735at2"/>
<gene>
    <name evidence="6" type="ORF">SAMN05660691_00183</name>
</gene>
<dbReference type="EMBL" id="FNXF01000001">
    <property type="protein sequence ID" value="SEH56558.1"/>
    <property type="molecule type" value="Genomic_DNA"/>
</dbReference>
<dbReference type="SUPFAM" id="SSF46785">
    <property type="entry name" value="Winged helix' DNA-binding domain"/>
    <property type="match status" value="1"/>
</dbReference>
<dbReference type="InterPro" id="IPR036388">
    <property type="entry name" value="WH-like_DNA-bd_sf"/>
</dbReference>
<dbReference type="CDD" id="cd08422">
    <property type="entry name" value="PBP2_CrgA_like"/>
    <property type="match status" value="1"/>
</dbReference>
<keyword evidence="4" id="KW-0804">Transcription</keyword>
<dbReference type="Pfam" id="PF03466">
    <property type="entry name" value="LysR_substrate"/>
    <property type="match status" value="1"/>
</dbReference>
<dbReference type="STRING" id="173990.SAMN05660691_00183"/>
<accession>A0A1H6J3U2</accession>